<proteinExistence type="predicted"/>
<sequence>MSINFPIQKFLLDRDAPPQSVYACGNGTRIEWEWEPNTLTYKDIVIPPRWVLKEHLACTICPHECAYKPTWKTRQDDRRVKEGEQLPF</sequence>
<protein>
    <submittedName>
        <fullName evidence="1">Uncharacterized protein</fullName>
    </submittedName>
</protein>
<accession>A0A6M3IP37</accession>
<organism evidence="1">
    <name type="scientific">viral metagenome</name>
    <dbReference type="NCBI Taxonomy" id="1070528"/>
    <lineage>
        <taxon>unclassified sequences</taxon>
        <taxon>metagenomes</taxon>
        <taxon>organismal metagenomes</taxon>
    </lineage>
</organism>
<gene>
    <name evidence="1" type="ORF">MM415B01405_0022</name>
</gene>
<dbReference type="AlphaFoldDB" id="A0A6M3IP37"/>
<dbReference type="EMBL" id="MT141340">
    <property type="protein sequence ID" value="QJA58827.1"/>
    <property type="molecule type" value="Genomic_DNA"/>
</dbReference>
<reference evidence="1" key="1">
    <citation type="submission" date="2020-03" db="EMBL/GenBank/DDBJ databases">
        <title>The deep terrestrial virosphere.</title>
        <authorList>
            <person name="Holmfeldt K."/>
            <person name="Nilsson E."/>
            <person name="Simone D."/>
            <person name="Lopez-Fernandez M."/>
            <person name="Wu X."/>
            <person name="de Brujin I."/>
            <person name="Lundin D."/>
            <person name="Andersson A."/>
            <person name="Bertilsson S."/>
            <person name="Dopson M."/>
        </authorList>
    </citation>
    <scope>NUCLEOTIDE SEQUENCE</scope>
    <source>
        <strain evidence="1">MM415B01405</strain>
    </source>
</reference>
<name>A0A6M3IP37_9ZZZZ</name>
<evidence type="ECO:0000313" key="1">
    <source>
        <dbReference type="EMBL" id="QJA58827.1"/>
    </source>
</evidence>